<protein>
    <submittedName>
        <fullName evidence="5">LacI family transcriptional regulator</fullName>
    </submittedName>
</protein>
<keyword evidence="6" id="KW-1185">Reference proteome</keyword>
<evidence type="ECO:0000256" key="1">
    <source>
        <dbReference type="ARBA" id="ARBA00023015"/>
    </source>
</evidence>
<dbReference type="AlphaFoldDB" id="A0A368YAJ0"/>
<evidence type="ECO:0000313" key="6">
    <source>
        <dbReference type="Proteomes" id="UP000252585"/>
    </source>
</evidence>
<keyword evidence="2" id="KW-0238">DNA-binding</keyword>
<gene>
    <name evidence="5" type="ORF">DFR57_101132</name>
</gene>
<accession>A0A368YAJ0</accession>
<evidence type="ECO:0000313" key="5">
    <source>
        <dbReference type="EMBL" id="RCW77263.1"/>
    </source>
</evidence>
<dbReference type="EMBL" id="QPJJ01000001">
    <property type="protein sequence ID" value="RCW77263.1"/>
    <property type="molecule type" value="Genomic_DNA"/>
</dbReference>
<dbReference type="SUPFAM" id="SSF47413">
    <property type="entry name" value="lambda repressor-like DNA-binding domains"/>
    <property type="match status" value="1"/>
</dbReference>
<evidence type="ECO:0000259" key="4">
    <source>
        <dbReference type="PROSITE" id="PS50932"/>
    </source>
</evidence>
<dbReference type="PANTHER" id="PTHR30146:SF144">
    <property type="entry name" value="LACI-FAMILY TRANSCRIPTION REGULATOR"/>
    <property type="match status" value="1"/>
</dbReference>
<feature type="domain" description="HTH lacI-type" evidence="4">
    <location>
        <begin position="3"/>
        <end position="57"/>
    </location>
</feature>
<comment type="caution">
    <text evidence="5">The sequence shown here is derived from an EMBL/GenBank/DDBJ whole genome shotgun (WGS) entry which is preliminary data.</text>
</comment>
<dbReference type="RefSeq" id="WP_114351205.1">
    <property type="nucleotide sequence ID" value="NZ_QPJJ01000001.1"/>
</dbReference>
<dbReference type="Gene3D" id="3.40.50.2300">
    <property type="match status" value="2"/>
</dbReference>
<organism evidence="5 6">
    <name type="scientific">Saliterribacillus persicus</name>
    <dbReference type="NCBI Taxonomy" id="930114"/>
    <lineage>
        <taxon>Bacteria</taxon>
        <taxon>Bacillati</taxon>
        <taxon>Bacillota</taxon>
        <taxon>Bacilli</taxon>
        <taxon>Bacillales</taxon>
        <taxon>Bacillaceae</taxon>
        <taxon>Saliterribacillus</taxon>
    </lineage>
</organism>
<dbReference type="CDD" id="cd01392">
    <property type="entry name" value="HTH_LacI"/>
    <property type="match status" value="1"/>
</dbReference>
<sequence length="370" mass="42041">MRVTAKMIAKELGISTATVDRVLNNRKGVADRTIRKVKEKADEMGYKPNKAAKFLSTQKTLKVLFLLPVVPYYFWDEIEQEIKNVRQLYEDFGFRVKVKRVDTIQGNDQLKYFKKVVQEESFDAIVIAPHDADPFVDIINKGVETGIPIFTLNNDVPNSRRKAYVGSDYFDAGYLAAELIHLCQRKLNTVTLIREKEDTYQMIYKEKGFRQFFSDHKLNPEIQIAGIDSTKVDKCMDKEILKIQKTDGIYVANGILGEVADYMRKKDVSNNQVLIGHDINYFIDSFIQTGTISAAICQDPVTQASVAVKKVFDYLYGDIKGELTDTIVKLEIVTKSNAKYYLNEKYAPKFNKNKSAVKSGVTGNGVTFIN</sequence>
<dbReference type="PROSITE" id="PS50932">
    <property type="entry name" value="HTH_LACI_2"/>
    <property type="match status" value="1"/>
</dbReference>
<proteinExistence type="predicted"/>
<dbReference type="InterPro" id="IPR000843">
    <property type="entry name" value="HTH_LacI"/>
</dbReference>
<keyword evidence="1" id="KW-0805">Transcription regulation</keyword>
<dbReference type="SMART" id="SM00354">
    <property type="entry name" value="HTH_LACI"/>
    <property type="match status" value="1"/>
</dbReference>
<dbReference type="Gene3D" id="1.10.260.40">
    <property type="entry name" value="lambda repressor-like DNA-binding domains"/>
    <property type="match status" value="1"/>
</dbReference>
<dbReference type="Proteomes" id="UP000252585">
    <property type="component" value="Unassembled WGS sequence"/>
</dbReference>
<dbReference type="GO" id="GO:0003700">
    <property type="term" value="F:DNA-binding transcription factor activity"/>
    <property type="evidence" value="ECO:0007669"/>
    <property type="project" value="TreeGrafter"/>
</dbReference>
<dbReference type="OrthoDB" id="569491at2"/>
<evidence type="ECO:0000256" key="3">
    <source>
        <dbReference type="ARBA" id="ARBA00023163"/>
    </source>
</evidence>
<dbReference type="SUPFAM" id="SSF53822">
    <property type="entry name" value="Periplasmic binding protein-like I"/>
    <property type="match status" value="1"/>
</dbReference>
<dbReference type="CDD" id="cd06307">
    <property type="entry name" value="PBP1_sugar_binding"/>
    <property type="match status" value="1"/>
</dbReference>
<evidence type="ECO:0000256" key="2">
    <source>
        <dbReference type="ARBA" id="ARBA00023125"/>
    </source>
</evidence>
<reference evidence="5 6" key="1">
    <citation type="submission" date="2018-07" db="EMBL/GenBank/DDBJ databases">
        <title>Genomic Encyclopedia of Type Strains, Phase IV (KMG-IV): sequencing the most valuable type-strain genomes for metagenomic binning, comparative biology and taxonomic classification.</title>
        <authorList>
            <person name="Goeker M."/>
        </authorList>
    </citation>
    <scope>NUCLEOTIDE SEQUENCE [LARGE SCALE GENOMIC DNA]</scope>
    <source>
        <strain evidence="5 6">DSM 27696</strain>
    </source>
</reference>
<name>A0A368YAJ0_9BACI</name>
<dbReference type="InterPro" id="IPR010982">
    <property type="entry name" value="Lambda_DNA-bd_dom_sf"/>
</dbReference>
<dbReference type="InterPro" id="IPR025997">
    <property type="entry name" value="SBP_2_dom"/>
</dbReference>
<dbReference type="GO" id="GO:0000976">
    <property type="term" value="F:transcription cis-regulatory region binding"/>
    <property type="evidence" value="ECO:0007669"/>
    <property type="project" value="TreeGrafter"/>
</dbReference>
<dbReference type="PANTHER" id="PTHR30146">
    <property type="entry name" value="LACI-RELATED TRANSCRIPTIONAL REPRESSOR"/>
    <property type="match status" value="1"/>
</dbReference>
<dbReference type="InterPro" id="IPR028082">
    <property type="entry name" value="Peripla_BP_I"/>
</dbReference>
<dbReference type="Pfam" id="PF13407">
    <property type="entry name" value="Peripla_BP_4"/>
    <property type="match status" value="1"/>
</dbReference>
<keyword evidence="3" id="KW-0804">Transcription</keyword>
<dbReference type="Pfam" id="PF00356">
    <property type="entry name" value="LacI"/>
    <property type="match status" value="1"/>
</dbReference>